<dbReference type="GO" id="GO:0003724">
    <property type="term" value="F:RNA helicase activity"/>
    <property type="evidence" value="ECO:0007669"/>
    <property type="project" value="InterPro"/>
</dbReference>
<dbReference type="SMART" id="SM00490">
    <property type="entry name" value="HELICc"/>
    <property type="match status" value="1"/>
</dbReference>
<dbReference type="PROSITE" id="PS51192">
    <property type="entry name" value="HELICASE_ATP_BIND_1"/>
    <property type="match status" value="1"/>
</dbReference>
<feature type="compositionally biased region" description="Basic and acidic residues" evidence="8">
    <location>
        <begin position="427"/>
        <end position="437"/>
    </location>
</feature>
<keyword evidence="2 7" id="KW-0378">Hydrolase</keyword>
<dbReference type="GO" id="GO:0005829">
    <property type="term" value="C:cytosol"/>
    <property type="evidence" value="ECO:0007669"/>
    <property type="project" value="TreeGrafter"/>
</dbReference>
<organism evidence="12 13">
    <name type="scientific">Slackia exigua (strain ATCC 700122 / DSM 15923 / CIP 105133 / JCM 11022 / KCTC 5966 / S-7)</name>
    <dbReference type="NCBI Taxonomy" id="649764"/>
    <lineage>
        <taxon>Bacteria</taxon>
        <taxon>Bacillati</taxon>
        <taxon>Actinomycetota</taxon>
        <taxon>Coriobacteriia</taxon>
        <taxon>Eggerthellales</taxon>
        <taxon>Eggerthellaceae</taxon>
        <taxon>Slackia</taxon>
    </lineage>
</organism>
<dbReference type="InterPro" id="IPR001650">
    <property type="entry name" value="Helicase_C-like"/>
</dbReference>
<feature type="short sequence motif" description="Q motif" evidence="6">
    <location>
        <begin position="24"/>
        <end position="52"/>
    </location>
</feature>
<feature type="domain" description="Helicase C-terminal" evidence="10">
    <location>
        <begin position="238"/>
        <end position="398"/>
    </location>
</feature>
<evidence type="ECO:0000256" key="5">
    <source>
        <dbReference type="ARBA" id="ARBA00038437"/>
    </source>
</evidence>
<evidence type="ECO:0000256" key="2">
    <source>
        <dbReference type="ARBA" id="ARBA00022801"/>
    </source>
</evidence>
<sequence length="721" mass="79395">MPHAPYPIGRNQPERTRYKENIIATFNDLGLSEKALSAVVDLGYSEPTPVQEKAIPVVLEGRDLIAAAKTGTGKTAAFSLPTLDQLRYRADDEGPLMVIVTPTRELAQQIADTCAPIARRTNHSTVVLLGGVGYGPQIKKLRAGADIIIATPGRLLDLMRQGAADLGNVEKLVLDEADRMLDMGFWPQVSEIVDAIPAERQTLLFSATIDRSQDKVMFSLLKDPEIIEIAHRGDVADLIDQYVIKTDRRLKPALLNSFVRERGGFRVIVFTRTKGGADNCTKRLRKIGIATEAIHADRSQAQRARALDNFREGKTHVLVATDVLSRGIDVPEVDYVINYDLPMMPEDYVHRIGRTGRAGARGYAVSFVTPDTRNLLKSIQKFIDQTIEVLDFAVSDDAMEPVGEDHALAGVVDDGKGARGGRGKKRGKDDRGRDKDRKRGRNGKRGKRDDDARGKKAKKDRRKASKADGRSEGFEHVDVHRDERFDADFDAKFNKKSNAAFAEGRDEKRSRKNGDKKHHGKGFGKDGKKKKRAGASDRDRAALNAAADSFGGGRSPRPKGDHTYDYAAFSKPKRPKAPKGERFGDSSRFDDERPSFKKHDGRKGFGKGASSDRGKNDRYRSDDRFGRKDSKPSNGFGRDAKRGGDARDRKPFESKVGRGFGSARRSEGEGRSFGRRDRDSQGAWKRSGRPSMGSRPNGGRPGRPKRGGSAGGPRGRGSNAR</sequence>
<dbReference type="PROSITE" id="PS51195">
    <property type="entry name" value="Q_MOTIF"/>
    <property type="match status" value="1"/>
</dbReference>
<feature type="compositionally biased region" description="Basic and acidic residues" evidence="8">
    <location>
        <begin position="503"/>
        <end position="513"/>
    </location>
</feature>
<keyword evidence="1 7" id="KW-0547">Nucleotide-binding</keyword>
<keyword evidence="3 7" id="KW-0347">Helicase</keyword>
<feature type="compositionally biased region" description="Basic residues" evidence="8">
    <location>
        <begin position="455"/>
        <end position="464"/>
    </location>
</feature>
<feature type="domain" description="Helicase ATP-binding" evidence="9">
    <location>
        <begin position="55"/>
        <end position="227"/>
    </location>
</feature>
<evidence type="ECO:0000256" key="7">
    <source>
        <dbReference type="RuleBase" id="RU000492"/>
    </source>
</evidence>
<reference evidence="12" key="1">
    <citation type="submission" date="2009-10" db="EMBL/GenBank/DDBJ databases">
        <authorList>
            <person name="Weinstock G."/>
            <person name="Sodergren E."/>
            <person name="Clifton S."/>
            <person name="Fulton L."/>
            <person name="Fulton B."/>
            <person name="Courtney L."/>
            <person name="Fronick C."/>
            <person name="Harrison M."/>
            <person name="Strong C."/>
            <person name="Farmer C."/>
            <person name="Delahaunty K."/>
            <person name="Markovic C."/>
            <person name="Hall O."/>
            <person name="Minx P."/>
            <person name="Tomlinson C."/>
            <person name="Mitreva M."/>
            <person name="Nelson J."/>
            <person name="Hou S."/>
            <person name="Wollam A."/>
            <person name="Pepin K.H."/>
            <person name="Johnson M."/>
            <person name="Bhonagiri V."/>
            <person name="Nash W.E."/>
            <person name="Warren W."/>
            <person name="Chinwalla A."/>
            <person name="Mardis E.R."/>
            <person name="Wilson R.K."/>
        </authorList>
    </citation>
    <scope>NUCLEOTIDE SEQUENCE [LARGE SCALE GENOMIC DNA]</scope>
    <source>
        <strain evidence="12">ATCC 700122</strain>
    </source>
</reference>
<evidence type="ECO:0000259" key="10">
    <source>
        <dbReference type="PROSITE" id="PS51194"/>
    </source>
</evidence>
<dbReference type="InterPro" id="IPR000629">
    <property type="entry name" value="RNA-helicase_DEAD-box_CS"/>
</dbReference>
<dbReference type="PANTHER" id="PTHR47959">
    <property type="entry name" value="ATP-DEPENDENT RNA HELICASE RHLE-RELATED"/>
    <property type="match status" value="1"/>
</dbReference>
<feature type="region of interest" description="Disordered" evidence="8">
    <location>
        <begin position="406"/>
        <end position="475"/>
    </location>
</feature>
<dbReference type="InterPro" id="IPR044742">
    <property type="entry name" value="DEAD/DEAH_RhlB"/>
</dbReference>
<dbReference type="CDD" id="cd18787">
    <property type="entry name" value="SF2_C_DEAD"/>
    <property type="match status" value="1"/>
</dbReference>
<feature type="compositionally biased region" description="Basic and acidic residues" evidence="8">
    <location>
        <begin position="465"/>
        <end position="475"/>
    </location>
</feature>
<dbReference type="RefSeq" id="WP_006363146.1">
    <property type="nucleotide sequence ID" value="NZ_GG700631.1"/>
</dbReference>
<evidence type="ECO:0000256" key="8">
    <source>
        <dbReference type="SAM" id="MobiDB-lite"/>
    </source>
</evidence>
<gene>
    <name evidence="12" type="ORF">HMPREF0762_01865</name>
</gene>
<feature type="domain" description="DEAD-box RNA helicase Q" evidence="11">
    <location>
        <begin position="24"/>
        <end position="52"/>
    </location>
</feature>
<dbReference type="InterPro" id="IPR050079">
    <property type="entry name" value="DEAD_box_RNA_helicase"/>
</dbReference>
<feature type="region of interest" description="Disordered" evidence="8">
    <location>
        <begin position="488"/>
        <end position="721"/>
    </location>
</feature>
<dbReference type="PROSITE" id="PS00039">
    <property type="entry name" value="DEAD_ATP_HELICASE"/>
    <property type="match status" value="1"/>
</dbReference>
<dbReference type="eggNOG" id="COG0513">
    <property type="taxonomic scope" value="Bacteria"/>
</dbReference>
<comment type="caution">
    <text evidence="12">The sequence shown here is derived from an EMBL/GenBank/DDBJ whole genome shotgun (WGS) entry which is preliminary data.</text>
</comment>
<dbReference type="CDD" id="cd00268">
    <property type="entry name" value="DEADc"/>
    <property type="match status" value="1"/>
</dbReference>
<evidence type="ECO:0000259" key="9">
    <source>
        <dbReference type="PROSITE" id="PS51192"/>
    </source>
</evidence>
<evidence type="ECO:0000256" key="6">
    <source>
        <dbReference type="PROSITE-ProRule" id="PRU00552"/>
    </source>
</evidence>
<feature type="compositionally biased region" description="Basic and acidic residues" evidence="8">
    <location>
        <begin position="406"/>
        <end position="417"/>
    </location>
</feature>
<feature type="compositionally biased region" description="Basic and acidic residues" evidence="8">
    <location>
        <begin position="578"/>
        <end position="598"/>
    </location>
</feature>
<dbReference type="SUPFAM" id="SSF52540">
    <property type="entry name" value="P-loop containing nucleoside triphosphate hydrolases"/>
    <property type="match status" value="1"/>
</dbReference>
<name>D0WJ40_SLAES</name>
<keyword evidence="13" id="KW-1185">Reference proteome</keyword>
<evidence type="ECO:0000313" key="13">
    <source>
        <dbReference type="Proteomes" id="UP000006001"/>
    </source>
</evidence>
<dbReference type="PANTHER" id="PTHR47959:SF13">
    <property type="entry name" value="ATP-DEPENDENT RNA HELICASE RHLE"/>
    <property type="match status" value="1"/>
</dbReference>
<dbReference type="InterPro" id="IPR014014">
    <property type="entry name" value="RNA_helicase_DEAD_Q_motif"/>
</dbReference>
<feature type="compositionally biased region" description="Basic and acidic residues" evidence="8">
    <location>
        <begin position="638"/>
        <end position="656"/>
    </location>
</feature>
<dbReference type="InterPro" id="IPR014001">
    <property type="entry name" value="Helicase_ATP-bd"/>
</dbReference>
<dbReference type="GO" id="GO:0003676">
    <property type="term" value="F:nucleic acid binding"/>
    <property type="evidence" value="ECO:0007669"/>
    <property type="project" value="InterPro"/>
</dbReference>
<dbReference type="InterPro" id="IPR011545">
    <property type="entry name" value="DEAD/DEAH_box_helicase_dom"/>
</dbReference>
<dbReference type="Gene3D" id="3.40.50.300">
    <property type="entry name" value="P-loop containing nucleotide triphosphate hydrolases"/>
    <property type="match status" value="2"/>
</dbReference>
<dbReference type="SMART" id="SM00487">
    <property type="entry name" value="DEXDc"/>
    <property type="match status" value="1"/>
</dbReference>
<dbReference type="EMBL" id="ACUX02000019">
    <property type="protein sequence ID" value="EEZ60388.1"/>
    <property type="molecule type" value="Genomic_DNA"/>
</dbReference>
<evidence type="ECO:0000259" key="11">
    <source>
        <dbReference type="PROSITE" id="PS51195"/>
    </source>
</evidence>
<dbReference type="OrthoDB" id="9805696at2"/>
<dbReference type="AlphaFoldDB" id="D0WJ40"/>
<comment type="similarity">
    <text evidence="5 7">Belongs to the DEAD box helicase family.</text>
</comment>
<dbReference type="HOGENOM" id="CLU_003041_28_3_11"/>
<dbReference type="GeneID" id="85008087"/>
<accession>D0WJ40</accession>
<dbReference type="Pfam" id="PF00270">
    <property type="entry name" value="DEAD"/>
    <property type="match status" value="1"/>
</dbReference>
<evidence type="ECO:0000256" key="3">
    <source>
        <dbReference type="ARBA" id="ARBA00022806"/>
    </source>
</evidence>
<dbReference type="InterPro" id="IPR027417">
    <property type="entry name" value="P-loop_NTPase"/>
</dbReference>
<protein>
    <submittedName>
        <fullName evidence="12">DEAD/DEAH box helicase</fullName>
    </submittedName>
</protein>
<dbReference type="Proteomes" id="UP000006001">
    <property type="component" value="Unassembled WGS sequence"/>
</dbReference>
<feature type="compositionally biased region" description="Basic and acidic residues" evidence="8">
    <location>
        <begin position="610"/>
        <end position="631"/>
    </location>
</feature>
<evidence type="ECO:0000313" key="12">
    <source>
        <dbReference type="EMBL" id="EEZ60388.1"/>
    </source>
</evidence>
<proteinExistence type="inferred from homology"/>
<feature type="compositionally biased region" description="Basic and acidic residues" evidence="8">
    <location>
        <begin position="664"/>
        <end position="680"/>
    </location>
</feature>
<dbReference type="GO" id="GO:0005524">
    <property type="term" value="F:ATP binding"/>
    <property type="evidence" value="ECO:0007669"/>
    <property type="project" value="UniProtKB-KW"/>
</dbReference>
<dbReference type="STRING" id="649764.HMPREF0762_01865"/>
<keyword evidence="4 7" id="KW-0067">ATP-binding</keyword>
<feature type="compositionally biased region" description="Low complexity" evidence="8">
    <location>
        <begin position="689"/>
        <end position="698"/>
    </location>
</feature>
<feature type="compositionally biased region" description="Basic residues" evidence="8">
    <location>
        <begin position="514"/>
        <end position="533"/>
    </location>
</feature>
<evidence type="ECO:0000256" key="1">
    <source>
        <dbReference type="ARBA" id="ARBA00022741"/>
    </source>
</evidence>
<dbReference type="GO" id="GO:0016787">
    <property type="term" value="F:hydrolase activity"/>
    <property type="evidence" value="ECO:0007669"/>
    <property type="project" value="UniProtKB-KW"/>
</dbReference>
<evidence type="ECO:0000256" key="4">
    <source>
        <dbReference type="ARBA" id="ARBA00022840"/>
    </source>
</evidence>
<dbReference type="Pfam" id="PF00271">
    <property type="entry name" value="Helicase_C"/>
    <property type="match status" value="1"/>
</dbReference>
<dbReference type="PROSITE" id="PS51194">
    <property type="entry name" value="HELICASE_CTER"/>
    <property type="match status" value="1"/>
</dbReference>